<dbReference type="Proteomes" id="UP000301870">
    <property type="component" value="Chromosome 17"/>
</dbReference>
<dbReference type="InterPro" id="IPR000904">
    <property type="entry name" value="Sec7_dom"/>
</dbReference>
<protein>
    <submittedName>
        <fullName evidence="8">Golgi-specific brefeldin A-resistance guanine nucleotide exchange factor 1 isoform X1</fullName>
    </submittedName>
</protein>
<dbReference type="InterPro" id="IPR023394">
    <property type="entry name" value="Sec7_C_sf"/>
</dbReference>
<name>A0A9J7IPE9_SPOLT</name>
<dbReference type="GO" id="GO:0005793">
    <property type="term" value="C:endoplasmic reticulum-Golgi intermediate compartment"/>
    <property type="evidence" value="ECO:0007669"/>
    <property type="project" value="UniProtKB-SubCell"/>
</dbReference>
<dbReference type="KEGG" id="sliu:111353664"/>
<evidence type="ECO:0000259" key="6">
    <source>
        <dbReference type="PROSITE" id="PS50190"/>
    </source>
</evidence>
<keyword evidence="3" id="KW-0813">Transport</keyword>
<keyword evidence="4" id="KW-0333">Golgi apparatus</keyword>
<evidence type="ECO:0000256" key="1">
    <source>
        <dbReference type="ARBA" id="ARBA00004222"/>
    </source>
</evidence>
<evidence type="ECO:0000256" key="2">
    <source>
        <dbReference type="ARBA" id="ARBA00004399"/>
    </source>
</evidence>
<dbReference type="SMART" id="SM00222">
    <property type="entry name" value="Sec7"/>
    <property type="match status" value="1"/>
</dbReference>
<dbReference type="Pfam" id="PF12783">
    <property type="entry name" value="Sec7-like_HUS"/>
    <property type="match status" value="1"/>
</dbReference>
<dbReference type="Gene3D" id="1.10.1000.11">
    <property type="entry name" value="Arf Nucleotide-binding Site Opener,domain 2"/>
    <property type="match status" value="1"/>
</dbReference>
<feature type="region of interest" description="Disordered" evidence="5">
    <location>
        <begin position="1297"/>
        <end position="1332"/>
    </location>
</feature>
<dbReference type="GO" id="GO:0032012">
    <property type="term" value="P:regulation of ARF protein signal transduction"/>
    <property type="evidence" value="ECO:0007669"/>
    <property type="project" value="InterPro"/>
</dbReference>
<dbReference type="PANTHER" id="PTHR10663">
    <property type="entry name" value="GUANYL-NUCLEOTIDE EXCHANGE FACTOR"/>
    <property type="match status" value="1"/>
</dbReference>
<dbReference type="SUPFAM" id="SSF48425">
    <property type="entry name" value="Sec7 domain"/>
    <property type="match status" value="1"/>
</dbReference>
<dbReference type="RefSeq" id="XP_022822521.1">
    <property type="nucleotide sequence ID" value="XM_022966753.1"/>
</dbReference>
<feature type="compositionally biased region" description="Low complexity" evidence="5">
    <location>
        <begin position="245"/>
        <end position="255"/>
    </location>
</feature>
<dbReference type="GeneID" id="111353664"/>
<feature type="region of interest" description="Disordered" evidence="5">
    <location>
        <begin position="322"/>
        <end position="377"/>
    </location>
</feature>
<dbReference type="OrthoDB" id="10258608at2759"/>
<organism evidence="7 8">
    <name type="scientific">Spodoptera litura</name>
    <name type="common">Asian cotton leafworm</name>
    <dbReference type="NCBI Taxonomy" id="69820"/>
    <lineage>
        <taxon>Eukaryota</taxon>
        <taxon>Metazoa</taxon>
        <taxon>Ecdysozoa</taxon>
        <taxon>Arthropoda</taxon>
        <taxon>Hexapoda</taxon>
        <taxon>Insecta</taxon>
        <taxon>Pterygota</taxon>
        <taxon>Neoptera</taxon>
        <taxon>Endopterygota</taxon>
        <taxon>Lepidoptera</taxon>
        <taxon>Glossata</taxon>
        <taxon>Ditrysia</taxon>
        <taxon>Noctuoidea</taxon>
        <taxon>Noctuidae</taxon>
        <taxon>Amphipyrinae</taxon>
        <taxon>Spodoptera</taxon>
    </lineage>
</organism>
<dbReference type="GO" id="GO:0005794">
    <property type="term" value="C:Golgi apparatus"/>
    <property type="evidence" value="ECO:0007669"/>
    <property type="project" value="UniProtKB-SubCell"/>
</dbReference>
<feature type="compositionally biased region" description="Low complexity" evidence="5">
    <location>
        <begin position="1297"/>
        <end position="1306"/>
    </location>
</feature>
<evidence type="ECO:0000313" key="7">
    <source>
        <dbReference type="Proteomes" id="UP000301870"/>
    </source>
</evidence>
<feature type="region of interest" description="Disordered" evidence="5">
    <location>
        <begin position="225"/>
        <end position="309"/>
    </location>
</feature>
<evidence type="ECO:0000256" key="3">
    <source>
        <dbReference type="ARBA" id="ARBA00022448"/>
    </source>
</evidence>
<feature type="domain" description="SEC7" evidence="6">
    <location>
        <begin position="663"/>
        <end position="861"/>
    </location>
</feature>
<dbReference type="Pfam" id="PF23325">
    <property type="entry name" value="TPR_28"/>
    <property type="match status" value="1"/>
</dbReference>
<dbReference type="Gene3D" id="1.10.220.20">
    <property type="match status" value="1"/>
</dbReference>
<dbReference type="InterPro" id="IPR032691">
    <property type="entry name" value="Mon2/Sec7/BIG1-like_HUS"/>
</dbReference>
<dbReference type="PROSITE" id="PS50190">
    <property type="entry name" value="SEC7"/>
    <property type="match status" value="1"/>
</dbReference>
<evidence type="ECO:0000256" key="5">
    <source>
        <dbReference type="SAM" id="MobiDB-lite"/>
    </source>
</evidence>
<reference evidence="8" key="1">
    <citation type="submission" date="2025-08" db="UniProtKB">
        <authorList>
            <consortium name="RefSeq"/>
        </authorList>
    </citation>
    <scope>IDENTIFICATION</scope>
    <source>
        <strain evidence="8">Ishihara</strain>
        <tissue evidence="8">Whole body</tissue>
    </source>
</reference>
<feature type="compositionally biased region" description="Basic and acidic residues" evidence="5">
    <location>
        <begin position="261"/>
        <end position="278"/>
    </location>
</feature>
<dbReference type="CDD" id="cd00171">
    <property type="entry name" value="Sec7"/>
    <property type="match status" value="1"/>
</dbReference>
<dbReference type="GO" id="GO:0016197">
    <property type="term" value="P:endosomal transport"/>
    <property type="evidence" value="ECO:0007669"/>
    <property type="project" value="UniProtKB-ARBA"/>
</dbReference>
<dbReference type="InterPro" id="IPR056604">
    <property type="entry name" value="GBF1-like_TPR"/>
</dbReference>
<accession>A0A9J7IPE9</accession>
<dbReference type="InterPro" id="IPR035999">
    <property type="entry name" value="Sec7_dom_sf"/>
</dbReference>
<dbReference type="GO" id="GO:0005085">
    <property type="term" value="F:guanyl-nucleotide exchange factor activity"/>
    <property type="evidence" value="ECO:0007669"/>
    <property type="project" value="InterPro"/>
</dbReference>
<feature type="compositionally biased region" description="Basic residues" evidence="5">
    <location>
        <begin position="1404"/>
        <end position="1422"/>
    </location>
</feature>
<dbReference type="CTD" id="36337"/>
<evidence type="ECO:0000313" key="8">
    <source>
        <dbReference type="RefSeq" id="XP_022822521.1"/>
    </source>
</evidence>
<gene>
    <name evidence="8" type="primary">LOC111353664</name>
</gene>
<feature type="region of interest" description="Disordered" evidence="5">
    <location>
        <begin position="1787"/>
        <end position="1819"/>
    </location>
</feature>
<keyword evidence="7" id="KW-1185">Reference proteome</keyword>
<dbReference type="FunFam" id="1.10.1000.11:FF:000007">
    <property type="entry name" value="Golgi-specific brefeldin A-resistance guanine nucleotide exchange factor 1"/>
    <property type="match status" value="1"/>
</dbReference>
<feature type="region of interest" description="Disordered" evidence="5">
    <location>
        <begin position="1404"/>
        <end position="1430"/>
    </location>
</feature>
<comment type="subcellular location">
    <subcellularLocation>
        <location evidence="2">Endoplasmic reticulum-Golgi intermediate compartment</location>
    </subcellularLocation>
    <subcellularLocation>
        <location evidence="1">Golgi apparatus</location>
        <location evidence="1">cis-Golgi network</location>
    </subcellularLocation>
</comment>
<evidence type="ECO:0000256" key="4">
    <source>
        <dbReference type="ARBA" id="ARBA00023034"/>
    </source>
</evidence>
<dbReference type="PANTHER" id="PTHR10663:SF388">
    <property type="entry name" value="GOLGI-SPECIFIC BREFELDIN A-RESISTANCE GUANINE NUCLEOTIDE EXCHANGE FACTOR 1"/>
    <property type="match status" value="1"/>
</dbReference>
<feature type="compositionally biased region" description="Low complexity" evidence="5">
    <location>
        <begin position="1319"/>
        <end position="1329"/>
    </location>
</feature>
<sequence length="1951" mass="215294">MSLPGNGIFVVQGEMAMLVTAMRRSTRWGSHSFPNEEYDVLMRTFQDLKTILNQVDDLRLLDPATYLSPFLEVIRSKETTGPVTSLALSAIHKFLSYGLIDPTHPSVPATVEDIADAVTHARFVGTDHSSDGVVLMKILQVLRTLMLSPEGAMLTDESVCEIMLSCFRICFETRLTELLRRNAEQCLRDMTQLIFMRLPQFPAEDTGSASFSTVGLSLKKREKTSKKKSLTSVNSTNSLERKSSLSEQPSTTTTELESESDASKTDVRHGSQDKHLINEAEITIEPVDVKSPVKKHGRHSSMDLAANGNTSITQLLEKCVSPDTADEKDAGDQSEDVQEAEKDSETTNPEPDGIETIEPVAPEGPVDDTGDKPGEYVNHRGIRFTPQDDANLQPYGLVCVRELFRFLISLCNPLDSQNTSGMVHLGLSLVGTALEVSADQLAKYPSLLYLVKDPLCRNLLSLLSTERISIFALDLQVSFLLFEALRTHLKFQMEAFYKKIIEIISADTTKAIYELKEIHHLALESLAQMFRIPGLCAEIYLNYDCDVYCMNVFEELTKLLSKNVVSSTAYNIHSLSLEALMTIIEAVEMGCSHKEIKQETELPPNGEEEKEKDVRGGHVSLELGGLDDVSVVSDHVTHDISQYFGCGRTGRHKPSTDLPSEAELDNIKNMKKWVTQGTELFNQKPERGIEFLQEHGVLATPLDPHEVAIFLRENPDLDKKMIGEFICKRSSRGEDDEGGPSVLGAFADSFDYAGLRIDQALRMYLETFRLPGEAPLIFLVMERFAERWHSSNGEPFANTDAAFRLAYALIMLNMDQHNHNAKKLNVPMTVEDFVKNLRGCNGSGDFDQSMLEAVFHSIKNEEMVMPAERTGLVREAYLWRVLQRRGAAPHARYRPAPALHPHHARLFAVACPPTVTALSAAFERSSPPTAEELAGGRARDSGALVSLQGLERCAALLARLAGLPPDGITLDTLLLTLCKFTGLLAPQHANYIAIGVTLGQSSKAQLALRRACAVAARHADCIRDSWRHLLEIVKTLYIGRLLPKCLVEAEDYLAPNGTVSLIREAARGSEAGLLSSLYSYIALGETGMRTPTPHEKVLIDAAMECVAKCNFPGLLITETKFLQVDSLQELIRAMVTVGTPPDSDSLQMNPQLEDITIFFLELLGQTLIQNRDRLLCVWDTAAPHVSRTVSWSQSAGPGAGPGAAPGAGLRRAVTAVLRTAARLMRCDAAAPHVLHHLTILFHMPYKLFYQQADVISCGMYEIVKTSAQNVHSAAEWDIVFALLCAAGAGAWPADARATSPAASSRSEGSEDESERRPTSASSESELSHSPQTQGWILVKNETECTEAFDVEGNVSLRAHRASALARCCEALALVVRDVAHVTPYNCRAAVRAVRLFARATLHTGKKSGKSRSGHKSRPSSGRRRYDDSSDEEVDTLDQYHMVSIQLLDLMHTLHSRTAQIFKWWRDEADQGQNAEEYDLWEVAWKPLLQGIAQFCTDRRKQVSNSAVAYLQRALLVPGLAGMGGARWEAAFHHVLFPLLELLPRRADVTARAHTIMCKVFLQHLSALSARPSFGALWVRVLDRARALLLPEPDDPLTEAALESLKNMILVMDSVRIFSNADGYNDLWYITWDKINEFLPNLKEELFPQVKDNAKPAGLPSHMQPTLPPSLPTLVPVGPTSTPTLVPIPSPPQTQSQIPSPILAQNLAHSPVNLVQTPPLVANAPTLVAPTPISGMVPIRNPLYDQTGLTSSVLLQPLNEMISTPIGMSMQAQMPMLYPQNIDPTPTRPDLIRMDPRPDLTPQVPTRQEKPDIDPAQLDITRPDPQLVNINYNDNVISETKIEQSELYADYLTNPYTETKDISKEATLYDPEDPKPPSTDLANTLLSVLDKKSYSANATPMHTVNKAQFGSSDNVRQESSGIFNFSSYFGSVSETRGPGSEVFDSLMSTQEG</sequence>
<proteinExistence type="predicted"/>
<dbReference type="Pfam" id="PF01369">
    <property type="entry name" value="Sec7"/>
    <property type="match status" value="1"/>
</dbReference>
<dbReference type="GO" id="GO:0010256">
    <property type="term" value="P:endomembrane system organization"/>
    <property type="evidence" value="ECO:0007669"/>
    <property type="project" value="UniProtKB-ARBA"/>
</dbReference>